<protein>
    <submittedName>
        <fullName evidence="2">Uncharacterized protein</fullName>
    </submittedName>
</protein>
<feature type="compositionally biased region" description="Polar residues" evidence="1">
    <location>
        <begin position="37"/>
        <end position="50"/>
    </location>
</feature>
<evidence type="ECO:0000256" key="1">
    <source>
        <dbReference type="SAM" id="MobiDB-lite"/>
    </source>
</evidence>
<dbReference type="AlphaFoldDB" id="E4NEH2"/>
<keyword evidence="3" id="KW-1185">Reference proteome</keyword>
<dbReference type="PATRIC" id="fig|452652.3.peg.3798"/>
<gene>
    <name evidence="2" type="ordered locus">KSE_38060</name>
</gene>
<accession>E4NEH2</accession>
<dbReference type="HOGENOM" id="CLU_1945917_0_0_11"/>
<dbReference type="KEGG" id="ksk:KSE_38060"/>
<sequence length="129" mass="13857">MGQQNDGCKRYAAASKQNAIELAPPLDPRVAEANRSPGVSTDGPRSQTPSPLRAPNDLREDTSSEAHVLGRGTEATWRGIQRPPQAPELLVRYSCATTAKSVNPTRQQPAQPHSKGLTHQQEPRSPSGS</sequence>
<feature type="region of interest" description="Disordered" evidence="1">
    <location>
        <begin position="19"/>
        <end position="87"/>
    </location>
</feature>
<evidence type="ECO:0000313" key="3">
    <source>
        <dbReference type="Proteomes" id="UP000007076"/>
    </source>
</evidence>
<reference evidence="2 3" key="1">
    <citation type="journal article" date="2010" name="DNA Res.">
        <title>Genome sequence of Kitasatospora setae NBRC 14216T: an evolutionary snapshot of the family Streptomycetaceae.</title>
        <authorList>
            <person name="Ichikawa N."/>
            <person name="Oguchi A."/>
            <person name="Ikeda H."/>
            <person name="Ishikawa J."/>
            <person name="Kitani S."/>
            <person name="Watanabe Y."/>
            <person name="Nakamura S."/>
            <person name="Katano Y."/>
            <person name="Kishi E."/>
            <person name="Sasagawa M."/>
            <person name="Ankai A."/>
            <person name="Fukui S."/>
            <person name="Hashimoto Y."/>
            <person name="Kamata S."/>
            <person name="Otoguro M."/>
            <person name="Tanikawa S."/>
            <person name="Nihira T."/>
            <person name="Horinouchi S."/>
            <person name="Ohnishi Y."/>
            <person name="Hayakawa M."/>
            <person name="Kuzuyama T."/>
            <person name="Arisawa A."/>
            <person name="Nomoto F."/>
            <person name="Miura H."/>
            <person name="Takahashi Y."/>
            <person name="Fujita N."/>
        </authorList>
    </citation>
    <scope>NUCLEOTIDE SEQUENCE [LARGE SCALE GENOMIC DNA]</scope>
    <source>
        <strain evidence="3">ATCC 33774 / DSM 43861 / JCM 3304 / KCC A-0304 / NBRC 14216 / KM-6054</strain>
    </source>
</reference>
<proteinExistence type="predicted"/>
<name>E4NEH2_KITSK</name>
<dbReference type="EMBL" id="AP010968">
    <property type="protein sequence ID" value="BAJ29603.1"/>
    <property type="molecule type" value="Genomic_DNA"/>
</dbReference>
<feature type="region of interest" description="Disordered" evidence="1">
    <location>
        <begin position="100"/>
        <end position="129"/>
    </location>
</feature>
<evidence type="ECO:0000313" key="2">
    <source>
        <dbReference type="EMBL" id="BAJ29603.1"/>
    </source>
</evidence>
<dbReference type="Proteomes" id="UP000007076">
    <property type="component" value="Chromosome"/>
</dbReference>
<organism evidence="2 3">
    <name type="scientific">Kitasatospora setae (strain ATCC 33774 / DSM 43861 / JCM 3304 / KCC A-0304 / NBRC 14216 / KM-6054)</name>
    <name type="common">Streptomyces setae</name>
    <dbReference type="NCBI Taxonomy" id="452652"/>
    <lineage>
        <taxon>Bacteria</taxon>
        <taxon>Bacillati</taxon>
        <taxon>Actinomycetota</taxon>
        <taxon>Actinomycetes</taxon>
        <taxon>Kitasatosporales</taxon>
        <taxon>Streptomycetaceae</taxon>
        <taxon>Kitasatospora</taxon>
    </lineage>
</organism>